<organism evidence="1 2">
    <name type="scientific">Gluconacetobacter asukensis</name>
    <dbReference type="NCBI Taxonomy" id="1017181"/>
    <lineage>
        <taxon>Bacteria</taxon>
        <taxon>Pseudomonadati</taxon>
        <taxon>Pseudomonadota</taxon>
        <taxon>Alphaproteobacteria</taxon>
        <taxon>Acetobacterales</taxon>
        <taxon>Acetobacteraceae</taxon>
        <taxon>Gluconacetobacter</taxon>
    </lineage>
</organism>
<dbReference type="RefSeq" id="WP_182980666.1">
    <property type="nucleotide sequence ID" value="NZ_BAABGB010000049.1"/>
</dbReference>
<sequence>MTAMNRLAVYVQNGDPSDCLYPSINLRFMALSGHYLFETTFRNPAA</sequence>
<evidence type="ECO:0000313" key="1">
    <source>
        <dbReference type="EMBL" id="MBB2174187.1"/>
    </source>
</evidence>
<gene>
    <name evidence="1" type="ORF">HLH35_19100</name>
</gene>
<protein>
    <submittedName>
        <fullName evidence="1">Uncharacterized protein</fullName>
    </submittedName>
</protein>
<proteinExistence type="predicted"/>
<reference evidence="1 2" key="1">
    <citation type="submission" date="2020-04" db="EMBL/GenBank/DDBJ databases">
        <title>Description of novel Gluconacetobacter.</title>
        <authorList>
            <person name="Sombolestani A."/>
        </authorList>
    </citation>
    <scope>NUCLEOTIDE SEQUENCE [LARGE SCALE GENOMIC DNA]</scope>
    <source>
        <strain evidence="1 2">LMG 27724</strain>
    </source>
</reference>
<comment type="caution">
    <text evidence="1">The sequence shown here is derived from an EMBL/GenBank/DDBJ whole genome shotgun (WGS) entry which is preliminary data.</text>
</comment>
<dbReference type="Proteomes" id="UP000577891">
    <property type="component" value="Unassembled WGS sequence"/>
</dbReference>
<evidence type="ECO:0000313" key="2">
    <source>
        <dbReference type="Proteomes" id="UP000577891"/>
    </source>
</evidence>
<dbReference type="AlphaFoldDB" id="A0A7W4J3Y3"/>
<accession>A0A7W4J3Y3</accession>
<name>A0A7W4J3Y3_9PROT</name>
<dbReference type="EMBL" id="JABEQE010000032">
    <property type="protein sequence ID" value="MBB2174187.1"/>
    <property type="molecule type" value="Genomic_DNA"/>
</dbReference>
<keyword evidence="2" id="KW-1185">Reference proteome</keyword>